<evidence type="ECO:0000259" key="2">
    <source>
        <dbReference type="Pfam" id="PF18935"/>
    </source>
</evidence>
<accession>A0A1H4FZD9</accession>
<proteinExistence type="predicted"/>
<reference evidence="4" key="1">
    <citation type="submission" date="2016-10" db="EMBL/GenBank/DDBJ databases">
        <authorList>
            <person name="Varghese N."/>
            <person name="Submissions S."/>
        </authorList>
    </citation>
    <scope>NUCLEOTIDE SEQUENCE [LARGE SCALE GENOMIC DNA]</scope>
    <source>
        <strain evidence="4">DSM 23920</strain>
    </source>
</reference>
<keyword evidence="1" id="KW-1133">Transmembrane helix</keyword>
<evidence type="ECO:0000256" key="1">
    <source>
        <dbReference type="SAM" id="Phobius"/>
    </source>
</evidence>
<dbReference type="AlphaFoldDB" id="A0A1H4FZD9"/>
<feature type="domain" description="DUF5683" evidence="2">
    <location>
        <begin position="80"/>
        <end position="216"/>
    </location>
</feature>
<evidence type="ECO:0000313" key="4">
    <source>
        <dbReference type="Proteomes" id="UP000199656"/>
    </source>
</evidence>
<sequence>MANLAGYITRSLRYFLLFLLVVVLVVPLQAQQDTLRPVHTTGADTTISITTTPIRPADTVKKANNSLFTDSAYVPNSKLPHSPRKAALYSAVFPGLGQAYNREYWKMPLVYAALGTCTYFFIDNMKVYKMFRDAYRLRMDGNPDTNDTGETVPYDTEYLKLNRDQFRQYVDYSVLFFILAYGLNIVDATVFAHLKNFDMSDDLSMRISPTLINNRTLGVGITLSIGGGKKSTRSKYFAGR</sequence>
<name>A0A1H4FZD9_9BACT</name>
<dbReference type="EMBL" id="FNRL01000029">
    <property type="protein sequence ID" value="SEB01842.1"/>
    <property type="molecule type" value="Genomic_DNA"/>
</dbReference>
<evidence type="ECO:0000313" key="3">
    <source>
        <dbReference type="EMBL" id="SEB01842.1"/>
    </source>
</evidence>
<dbReference type="Pfam" id="PF18935">
    <property type="entry name" value="DUF5683"/>
    <property type="match status" value="1"/>
</dbReference>
<feature type="transmembrane region" description="Helical" evidence="1">
    <location>
        <begin position="169"/>
        <end position="194"/>
    </location>
</feature>
<keyword evidence="4" id="KW-1185">Reference proteome</keyword>
<organism evidence="3 4">
    <name type="scientific">Chitinophaga terrae</name>
    <name type="common">ex Kim and Jung 2007</name>
    <dbReference type="NCBI Taxonomy" id="408074"/>
    <lineage>
        <taxon>Bacteria</taxon>
        <taxon>Pseudomonadati</taxon>
        <taxon>Bacteroidota</taxon>
        <taxon>Chitinophagia</taxon>
        <taxon>Chitinophagales</taxon>
        <taxon>Chitinophagaceae</taxon>
        <taxon>Chitinophaga</taxon>
    </lineage>
</organism>
<dbReference type="STRING" id="408074.SAMN05660909_04755"/>
<feature type="transmembrane region" description="Helical" evidence="1">
    <location>
        <begin position="104"/>
        <end position="122"/>
    </location>
</feature>
<gene>
    <name evidence="3" type="ORF">SAMN05660909_04755</name>
</gene>
<dbReference type="InterPro" id="IPR043738">
    <property type="entry name" value="DUF5683"/>
</dbReference>
<keyword evidence="1" id="KW-0812">Transmembrane</keyword>
<dbReference type="Proteomes" id="UP000199656">
    <property type="component" value="Unassembled WGS sequence"/>
</dbReference>
<protein>
    <recommendedName>
        <fullName evidence="2">DUF5683 domain-containing protein</fullName>
    </recommendedName>
</protein>
<keyword evidence="1" id="KW-0472">Membrane</keyword>